<reference evidence="2 3" key="1">
    <citation type="submission" date="2018-10" db="EMBL/GenBank/DDBJ databases">
        <title>Bradyrhizobium sp. nov., isolated from effective nodules of peanut in China.</title>
        <authorList>
            <person name="Li Y."/>
        </authorList>
    </citation>
    <scope>NUCLEOTIDE SEQUENCE [LARGE SCALE GENOMIC DNA]</scope>
    <source>
        <strain evidence="2 3">CCBAU 51781</strain>
    </source>
</reference>
<evidence type="ECO:0000313" key="2">
    <source>
        <dbReference type="EMBL" id="RXG94979.1"/>
    </source>
</evidence>
<dbReference type="PANTHER" id="PTHR39465:SF1">
    <property type="entry name" value="DNA LIGASE D 3'-PHOSPHOESTERASE DOMAIN-CONTAINING PROTEIN"/>
    <property type="match status" value="1"/>
</dbReference>
<organism evidence="2 3">
    <name type="scientific">Bradyrhizobium zhanjiangense</name>
    <dbReference type="NCBI Taxonomy" id="1325107"/>
    <lineage>
        <taxon>Bacteria</taxon>
        <taxon>Pseudomonadati</taxon>
        <taxon>Pseudomonadota</taxon>
        <taxon>Alphaproteobacteria</taxon>
        <taxon>Hyphomicrobiales</taxon>
        <taxon>Nitrobacteraceae</taxon>
        <taxon>Bradyrhizobium</taxon>
    </lineage>
</organism>
<evidence type="ECO:0000259" key="1">
    <source>
        <dbReference type="Pfam" id="PF13298"/>
    </source>
</evidence>
<gene>
    <name evidence="2" type="ORF">EAS62_15695</name>
</gene>
<dbReference type="InterPro" id="IPR014144">
    <property type="entry name" value="LigD_PE_domain"/>
</dbReference>
<accession>A0ABY0DNB0</accession>
<feature type="domain" description="DNA ligase D 3'-phosphoesterase" evidence="1">
    <location>
        <begin position="34"/>
        <end position="148"/>
    </location>
</feature>
<comment type="caution">
    <text evidence="2">The sequence shown here is derived from an EMBL/GenBank/DDBJ whole genome shotgun (WGS) entry which is preliminary data.</text>
</comment>
<dbReference type="Pfam" id="PF13298">
    <property type="entry name" value="LigD_N"/>
    <property type="match status" value="1"/>
</dbReference>
<dbReference type="GO" id="GO:0016874">
    <property type="term" value="F:ligase activity"/>
    <property type="evidence" value="ECO:0007669"/>
    <property type="project" value="UniProtKB-KW"/>
</dbReference>
<sequence length="164" mass="18839">MSLIAYRRKRNFRTTPEPRARAHRRGKELVFVVQKHRATHLHHDFRLELDRVLKSWAVPKGPPRRSADKRLAVQVEDHPYAYKDFEGRIPEGEYGAGLVEKWDGGTYEAEGATSAAESERAMRAGLRRGRMSFVLKGSKLRGANSLVRLKSPKQWLLIKTHAKK</sequence>
<dbReference type="NCBIfam" id="TIGR02777">
    <property type="entry name" value="LigD_PE_dom"/>
    <property type="match status" value="1"/>
</dbReference>
<name>A0ABY0DNB0_9BRAD</name>
<keyword evidence="3" id="KW-1185">Reference proteome</keyword>
<dbReference type="EMBL" id="RDRA01000008">
    <property type="protein sequence ID" value="RXG94979.1"/>
    <property type="molecule type" value="Genomic_DNA"/>
</dbReference>
<evidence type="ECO:0000313" key="3">
    <source>
        <dbReference type="Proteomes" id="UP000289946"/>
    </source>
</evidence>
<proteinExistence type="predicted"/>
<dbReference type="PANTHER" id="PTHR39465">
    <property type="entry name" value="DNA LIGASE D, 3'-PHOSPHOESTERASE DOMAIN"/>
    <property type="match status" value="1"/>
</dbReference>
<dbReference type="RefSeq" id="WP_128939910.1">
    <property type="nucleotide sequence ID" value="NZ_RDRA01000008.1"/>
</dbReference>
<dbReference type="Proteomes" id="UP000289946">
    <property type="component" value="Unassembled WGS sequence"/>
</dbReference>
<keyword evidence="2" id="KW-0436">Ligase</keyword>
<protein>
    <submittedName>
        <fullName evidence="2">DNA ligase</fullName>
    </submittedName>
</protein>